<evidence type="ECO:0000313" key="2">
    <source>
        <dbReference type="Proteomes" id="UP000321868"/>
    </source>
</evidence>
<comment type="caution">
    <text evidence="1">The sequence shown here is derived from an EMBL/GenBank/DDBJ whole genome shotgun (WGS) entry which is preliminary data.</text>
</comment>
<gene>
    <name evidence="1" type="ORF">SOL01_04320</name>
</gene>
<sequence length="83" mass="9552">MLEKAFMKAVGLLQEHRSDVVAKWQKLEQGTNLLYKHYAKQMYQILDLDKFDGVIMNQVLDRISISEAGHIVVTFLEGTEVDL</sequence>
<proteinExistence type="predicted"/>
<dbReference type="AlphaFoldDB" id="A0A512AA37"/>
<dbReference type="Proteomes" id="UP000321868">
    <property type="component" value="Unassembled WGS sequence"/>
</dbReference>
<accession>A0A512AA37</accession>
<reference evidence="1 2" key="1">
    <citation type="submission" date="2019-07" db="EMBL/GenBank/DDBJ databases">
        <title>Whole genome shotgun sequence of Streptococcus oligofermentans NBRC 106105.</title>
        <authorList>
            <person name="Hosoyama A."/>
            <person name="Uohara A."/>
            <person name="Ohji S."/>
            <person name="Ichikawa N."/>
        </authorList>
    </citation>
    <scope>NUCLEOTIDE SEQUENCE [LARGE SCALE GENOMIC DNA]</scope>
    <source>
        <strain evidence="1 2">NBRC 106105</strain>
    </source>
</reference>
<evidence type="ECO:0000313" key="1">
    <source>
        <dbReference type="EMBL" id="GEN96558.1"/>
    </source>
</evidence>
<protein>
    <submittedName>
        <fullName evidence="1">Uncharacterized protein</fullName>
    </submittedName>
</protein>
<dbReference type="EMBL" id="BJYQ01000027">
    <property type="protein sequence ID" value="GEN96558.1"/>
    <property type="molecule type" value="Genomic_DNA"/>
</dbReference>
<name>A0A512AA37_STRCR</name>
<organism evidence="1 2">
    <name type="scientific">Streptococcus cristatus</name>
    <dbReference type="NCBI Taxonomy" id="45634"/>
    <lineage>
        <taxon>Bacteria</taxon>
        <taxon>Bacillati</taxon>
        <taxon>Bacillota</taxon>
        <taxon>Bacilli</taxon>
        <taxon>Lactobacillales</taxon>
        <taxon>Streptococcaceae</taxon>
        <taxon>Streptococcus</taxon>
    </lineage>
</organism>